<dbReference type="Pfam" id="PF14659">
    <property type="entry name" value="Phage_int_SAM_3"/>
    <property type="match status" value="1"/>
</dbReference>
<dbReference type="GO" id="GO:0006310">
    <property type="term" value="P:DNA recombination"/>
    <property type="evidence" value="ECO:0007669"/>
    <property type="project" value="UniProtKB-KW"/>
</dbReference>
<dbReference type="PROSITE" id="PS51898">
    <property type="entry name" value="TYR_RECOMBINASE"/>
    <property type="match status" value="1"/>
</dbReference>
<evidence type="ECO:0000259" key="8">
    <source>
        <dbReference type="PROSITE" id="PS51898"/>
    </source>
</evidence>
<dbReference type="Gene3D" id="1.10.150.130">
    <property type="match status" value="1"/>
</dbReference>
<feature type="coiled-coil region" evidence="7">
    <location>
        <begin position="3"/>
        <end position="30"/>
    </location>
</feature>
<evidence type="ECO:0000313" key="11">
    <source>
        <dbReference type="Proteomes" id="UP001208131"/>
    </source>
</evidence>
<keyword evidence="7" id="KW-0175">Coiled coil</keyword>
<evidence type="ECO:0000256" key="1">
    <source>
        <dbReference type="ARBA" id="ARBA00003283"/>
    </source>
</evidence>
<keyword evidence="4 6" id="KW-0238">DNA-binding</keyword>
<dbReference type="Proteomes" id="UP001208131">
    <property type="component" value="Unassembled WGS sequence"/>
</dbReference>
<evidence type="ECO:0000256" key="3">
    <source>
        <dbReference type="ARBA" id="ARBA00022908"/>
    </source>
</evidence>
<dbReference type="Pfam" id="PF00589">
    <property type="entry name" value="Phage_integrase"/>
    <property type="match status" value="1"/>
</dbReference>
<feature type="domain" description="Tyr recombinase" evidence="8">
    <location>
        <begin position="144"/>
        <end position="347"/>
    </location>
</feature>
<evidence type="ECO:0000256" key="6">
    <source>
        <dbReference type="PROSITE-ProRule" id="PRU01248"/>
    </source>
</evidence>
<dbReference type="CDD" id="cd01189">
    <property type="entry name" value="INT_ICEBs1_C_like"/>
    <property type="match status" value="1"/>
</dbReference>
<dbReference type="RefSeq" id="WP_267301917.1">
    <property type="nucleotide sequence ID" value="NZ_JAOQJZ010000017.1"/>
</dbReference>
<evidence type="ECO:0000256" key="5">
    <source>
        <dbReference type="ARBA" id="ARBA00023172"/>
    </source>
</evidence>
<name>A0AAE3LIJ6_9FIRM</name>
<dbReference type="SUPFAM" id="SSF56349">
    <property type="entry name" value="DNA breaking-rejoining enzymes"/>
    <property type="match status" value="1"/>
</dbReference>
<dbReference type="InterPro" id="IPR013762">
    <property type="entry name" value="Integrase-like_cat_sf"/>
</dbReference>
<comment type="function">
    <text evidence="1">Site-specific tyrosine recombinase, which acts by catalyzing the cutting and rejoining of the recombining DNA molecules.</text>
</comment>
<dbReference type="AlphaFoldDB" id="A0AAE3LIJ6"/>
<comment type="caution">
    <text evidence="10">The sequence shown here is derived from an EMBL/GenBank/DDBJ whole genome shotgun (WGS) entry which is preliminary data.</text>
</comment>
<accession>A0AAE3LIJ6</accession>
<evidence type="ECO:0000256" key="2">
    <source>
        <dbReference type="ARBA" id="ARBA00008857"/>
    </source>
</evidence>
<dbReference type="PROSITE" id="PS51900">
    <property type="entry name" value="CB"/>
    <property type="match status" value="1"/>
</dbReference>
<feature type="domain" description="Core-binding (CB)" evidence="9">
    <location>
        <begin position="39"/>
        <end position="123"/>
    </location>
</feature>
<sequence length="360" mass="41170">MTIEELIDEKTKLEKLVIQLAGENQQLKDKLSAKKASDTPFADLLETWLHNKKMSVKANTYEAYCTQVNHHLVPYFRGKGTMLSQLTPAVLEEYYFTKLQSGLSGSTIRKHHSNIKMALKFAVKNGLTDQNAALLAELPSCDKFCGNFLNTEQFDLVLSKIKHTAIYTPVFIAGTMGLRRSEVLGLRWSDINFEQRTMCIQHTVVKCVKNHKTTLIFSDVPKTRSSRRTLPLPDSVYSYLKWLKHKQCLSYAANRSSYSRQYLQYICVDSKGILIQPDELSVRYIRLMNEMHLRCRFHDLRHTCASLLVQHGVPMKAVSAWLGHSSLAVTSDIYTHLTFQEKLNVANTIEDYMKDVNVSP</sequence>
<proteinExistence type="inferred from homology"/>
<dbReference type="GO" id="GO:0003677">
    <property type="term" value="F:DNA binding"/>
    <property type="evidence" value="ECO:0007669"/>
    <property type="project" value="UniProtKB-UniRule"/>
</dbReference>
<dbReference type="InterPro" id="IPR004107">
    <property type="entry name" value="Integrase_SAM-like_N"/>
</dbReference>
<gene>
    <name evidence="10" type="ORF">OCV57_13065</name>
</gene>
<reference evidence="10 11" key="1">
    <citation type="journal article" date="2021" name="ISME Commun">
        <title>Automated analysis of genomic sequences facilitates high-throughput and comprehensive description of bacteria.</title>
        <authorList>
            <person name="Hitch T.C.A."/>
        </authorList>
    </citation>
    <scope>NUCLEOTIDE SEQUENCE [LARGE SCALE GENOMIC DNA]</scope>
    <source>
        <strain evidence="10 11">Sanger_31</strain>
    </source>
</reference>
<comment type="similarity">
    <text evidence="2">Belongs to the 'phage' integrase family.</text>
</comment>
<dbReference type="Gene3D" id="1.10.443.10">
    <property type="entry name" value="Intergrase catalytic core"/>
    <property type="match status" value="1"/>
</dbReference>
<dbReference type="EMBL" id="JAOQJZ010000017">
    <property type="protein sequence ID" value="MCU6706844.1"/>
    <property type="molecule type" value="Genomic_DNA"/>
</dbReference>
<dbReference type="InterPro" id="IPR011010">
    <property type="entry name" value="DNA_brk_join_enz"/>
</dbReference>
<evidence type="ECO:0000313" key="10">
    <source>
        <dbReference type="EMBL" id="MCU6706844.1"/>
    </source>
</evidence>
<dbReference type="InterPro" id="IPR050090">
    <property type="entry name" value="Tyrosine_recombinase_XerCD"/>
</dbReference>
<keyword evidence="11" id="KW-1185">Reference proteome</keyword>
<dbReference type="GO" id="GO:0015074">
    <property type="term" value="P:DNA integration"/>
    <property type="evidence" value="ECO:0007669"/>
    <property type="project" value="UniProtKB-KW"/>
</dbReference>
<dbReference type="PANTHER" id="PTHR30349">
    <property type="entry name" value="PHAGE INTEGRASE-RELATED"/>
    <property type="match status" value="1"/>
</dbReference>
<evidence type="ECO:0000259" key="9">
    <source>
        <dbReference type="PROSITE" id="PS51900"/>
    </source>
</evidence>
<keyword evidence="3" id="KW-0229">DNA integration</keyword>
<evidence type="ECO:0000256" key="7">
    <source>
        <dbReference type="SAM" id="Coils"/>
    </source>
</evidence>
<keyword evidence="5" id="KW-0233">DNA recombination</keyword>
<dbReference type="InterPro" id="IPR002104">
    <property type="entry name" value="Integrase_catalytic"/>
</dbReference>
<organism evidence="10 11">
    <name type="scientific">Hominimerdicola aceti</name>
    <dbReference type="NCBI Taxonomy" id="2981726"/>
    <lineage>
        <taxon>Bacteria</taxon>
        <taxon>Bacillati</taxon>
        <taxon>Bacillota</taxon>
        <taxon>Clostridia</taxon>
        <taxon>Eubacteriales</taxon>
        <taxon>Oscillospiraceae</taxon>
        <taxon>Hominimerdicola</taxon>
    </lineage>
</organism>
<evidence type="ECO:0000256" key="4">
    <source>
        <dbReference type="ARBA" id="ARBA00023125"/>
    </source>
</evidence>
<dbReference type="InterPro" id="IPR044068">
    <property type="entry name" value="CB"/>
</dbReference>
<protein>
    <submittedName>
        <fullName evidence="10">Site-specific integrase</fullName>
    </submittedName>
</protein>
<dbReference type="InterPro" id="IPR010998">
    <property type="entry name" value="Integrase_recombinase_N"/>
</dbReference>
<dbReference type="PANTHER" id="PTHR30349:SF91">
    <property type="entry name" value="INTA PROTEIN"/>
    <property type="match status" value="1"/>
</dbReference>